<feature type="transmembrane region" description="Helical" evidence="9">
    <location>
        <begin position="193"/>
        <end position="212"/>
    </location>
</feature>
<evidence type="ECO:0000256" key="8">
    <source>
        <dbReference type="ARBA" id="ARBA00037998"/>
    </source>
</evidence>
<feature type="transmembrane region" description="Helical" evidence="9">
    <location>
        <begin position="311"/>
        <end position="330"/>
    </location>
</feature>
<dbReference type="Proteomes" id="UP000076577">
    <property type="component" value="Unassembled WGS sequence"/>
</dbReference>
<dbReference type="Pfam" id="PF02653">
    <property type="entry name" value="BPD_transp_2"/>
    <property type="match status" value="1"/>
</dbReference>
<feature type="transmembrane region" description="Helical" evidence="9">
    <location>
        <begin position="45"/>
        <end position="70"/>
    </location>
</feature>
<keyword evidence="2" id="KW-0813">Transport</keyword>
<feature type="transmembrane region" description="Helical" evidence="9">
    <location>
        <begin position="241"/>
        <end position="263"/>
    </location>
</feature>
<evidence type="ECO:0000256" key="2">
    <source>
        <dbReference type="ARBA" id="ARBA00022448"/>
    </source>
</evidence>
<feature type="transmembrane region" description="Helical" evidence="9">
    <location>
        <begin position="108"/>
        <end position="132"/>
    </location>
</feature>
<keyword evidence="3" id="KW-1003">Cell membrane</keyword>
<dbReference type="GO" id="GO:0006865">
    <property type="term" value="P:amino acid transport"/>
    <property type="evidence" value="ECO:0007669"/>
    <property type="project" value="UniProtKB-KW"/>
</dbReference>
<dbReference type="PANTHER" id="PTHR11795:SF442">
    <property type="entry name" value="ABC TRANSPORTER ATP-BINDING PROTEIN"/>
    <property type="match status" value="1"/>
</dbReference>
<dbReference type="PATRIC" id="fig|989403.3.peg.3812"/>
<dbReference type="OrthoDB" id="9807115at2"/>
<dbReference type="EMBL" id="LMCB01000059">
    <property type="protein sequence ID" value="KZL15763.1"/>
    <property type="molecule type" value="Genomic_DNA"/>
</dbReference>
<dbReference type="AlphaFoldDB" id="A0A161V961"/>
<comment type="subcellular location">
    <subcellularLocation>
        <location evidence="1">Cell membrane</location>
        <topology evidence="1">Multi-pass membrane protein</topology>
    </subcellularLocation>
</comment>
<evidence type="ECO:0000256" key="3">
    <source>
        <dbReference type="ARBA" id="ARBA00022475"/>
    </source>
</evidence>
<dbReference type="CDD" id="cd06582">
    <property type="entry name" value="TM_PBP1_LivH_like"/>
    <property type="match status" value="1"/>
</dbReference>
<evidence type="ECO:0000256" key="1">
    <source>
        <dbReference type="ARBA" id="ARBA00004651"/>
    </source>
</evidence>
<dbReference type="GO" id="GO:0005886">
    <property type="term" value="C:plasma membrane"/>
    <property type="evidence" value="ECO:0007669"/>
    <property type="project" value="UniProtKB-SubCell"/>
</dbReference>
<feature type="transmembrane region" description="Helical" evidence="9">
    <location>
        <begin position="82"/>
        <end position="102"/>
    </location>
</feature>
<comment type="similarity">
    <text evidence="8">Belongs to the binding-protein-dependent transport system permease family. LivHM subfamily.</text>
</comment>
<keyword evidence="5" id="KW-0029">Amino-acid transport</keyword>
<evidence type="ECO:0000256" key="5">
    <source>
        <dbReference type="ARBA" id="ARBA00022970"/>
    </source>
</evidence>
<keyword evidence="6 9" id="KW-1133">Transmembrane helix</keyword>
<evidence type="ECO:0000256" key="6">
    <source>
        <dbReference type="ARBA" id="ARBA00022989"/>
    </source>
</evidence>
<keyword evidence="7 9" id="KW-0472">Membrane</keyword>
<reference evidence="10 11" key="1">
    <citation type="journal article" date="2016" name="Front. Microbiol.">
        <title>Comparative Genomic Analysis Reveals a Diverse Repertoire of Genes Involved in Prokaryote-Eukaryote Interactions within the Pseudovibrio Genus.</title>
        <authorList>
            <person name="Romano S."/>
            <person name="Fernandez-Guerra A."/>
            <person name="Reen F.J."/>
            <person name="Glockner F.O."/>
            <person name="Crowley S.P."/>
            <person name="O'Sullivan O."/>
            <person name="Cotter P.D."/>
            <person name="Adams C."/>
            <person name="Dobson A.D."/>
            <person name="O'Gara F."/>
        </authorList>
    </citation>
    <scope>NUCLEOTIDE SEQUENCE [LARGE SCALE GENOMIC DNA]</scope>
    <source>
        <strain evidence="10 11">Ad2</strain>
    </source>
</reference>
<evidence type="ECO:0000256" key="7">
    <source>
        <dbReference type="ARBA" id="ARBA00023136"/>
    </source>
</evidence>
<evidence type="ECO:0000313" key="10">
    <source>
        <dbReference type="EMBL" id="KZL15763.1"/>
    </source>
</evidence>
<keyword evidence="11" id="KW-1185">Reference proteome</keyword>
<dbReference type="PANTHER" id="PTHR11795">
    <property type="entry name" value="BRANCHED-CHAIN AMINO ACID TRANSPORT SYSTEM PERMEASE PROTEIN LIVH"/>
    <property type="match status" value="1"/>
</dbReference>
<proteinExistence type="inferred from homology"/>
<name>A0A161V961_9HYPH</name>
<dbReference type="STRING" id="989403.SAMN05421798_103270"/>
<protein>
    <submittedName>
        <fullName evidence="10">High-affinity branched-chain amino acid transport system permease protein LivH</fullName>
    </submittedName>
</protein>
<feature type="transmembrane region" description="Helical" evidence="9">
    <location>
        <begin position="20"/>
        <end position="39"/>
    </location>
</feature>
<dbReference type="GO" id="GO:0022857">
    <property type="term" value="F:transmembrane transporter activity"/>
    <property type="evidence" value="ECO:0007669"/>
    <property type="project" value="InterPro"/>
</dbReference>
<feature type="transmembrane region" description="Helical" evidence="9">
    <location>
        <begin position="144"/>
        <end position="166"/>
    </location>
</feature>
<dbReference type="InterPro" id="IPR001851">
    <property type="entry name" value="ABC_transp_permease"/>
</dbReference>
<evidence type="ECO:0000256" key="9">
    <source>
        <dbReference type="SAM" id="Phobius"/>
    </source>
</evidence>
<gene>
    <name evidence="10" type="primary">livH_8</name>
    <name evidence="10" type="ORF">PsAD2_03532</name>
</gene>
<comment type="caution">
    <text evidence="10">The sequence shown here is derived from an EMBL/GenBank/DDBJ whole genome shotgun (WGS) entry which is preliminary data.</text>
</comment>
<dbReference type="InterPro" id="IPR052157">
    <property type="entry name" value="BCAA_transport_permease"/>
</dbReference>
<feature type="transmembrane region" description="Helical" evidence="9">
    <location>
        <begin position="275"/>
        <end position="304"/>
    </location>
</feature>
<evidence type="ECO:0000313" key="11">
    <source>
        <dbReference type="Proteomes" id="UP000076577"/>
    </source>
</evidence>
<accession>A0A161V961</accession>
<evidence type="ECO:0000256" key="4">
    <source>
        <dbReference type="ARBA" id="ARBA00022692"/>
    </source>
</evidence>
<keyword evidence="4 9" id="KW-0812">Transmembrane</keyword>
<sequence length="342" mass="36321">MSNSLIKPRIERPPLSQILIGKTPLFLVPLLMLIGLLAIGSGSTWLTLTAAGLAMGMMIFIMASGLTVIFGLMDVINFGHGAFISLGAFAGFTILGLLGGWIESPSIALNLGAILLAVAFAMLVTGLAGYGFERLIVKPVYGEHLKQILVTMGGLVVTQQLIYVIWGPDEIVLARPTALQGSFVIFEAAIEKYRVLAIAIGLALFAAMRLVLSKTRIGLLVRAGVQNGEMVEALGYPIQKLFLVVFMAGCALAGLGGVMWGIYQETITAHMGAEVMISVFIVVIIGGLGSIEGCFIGAMLVGLLTNYTGFLVPKLSLISTILLMGIVLMWRPQGLYPVVKTH</sequence>
<dbReference type="RefSeq" id="WP_068008879.1">
    <property type="nucleotide sequence ID" value="NZ_FOFM01000003.1"/>
</dbReference>
<organism evidence="10 11">
    <name type="scientific">Pseudovibrio axinellae</name>
    <dbReference type="NCBI Taxonomy" id="989403"/>
    <lineage>
        <taxon>Bacteria</taxon>
        <taxon>Pseudomonadati</taxon>
        <taxon>Pseudomonadota</taxon>
        <taxon>Alphaproteobacteria</taxon>
        <taxon>Hyphomicrobiales</taxon>
        <taxon>Stappiaceae</taxon>
        <taxon>Pseudovibrio</taxon>
    </lineage>
</organism>